<keyword evidence="5 11" id="KW-0297">G-protein coupled receptor</keyword>
<evidence type="ECO:0000256" key="2">
    <source>
        <dbReference type="ARBA" id="ARBA00022475"/>
    </source>
</evidence>
<dbReference type="Gene3D" id="1.20.1070.10">
    <property type="entry name" value="Rhodopsin 7-helix transmembrane proteins"/>
    <property type="match status" value="1"/>
</dbReference>
<feature type="transmembrane region" description="Helical" evidence="11">
    <location>
        <begin position="224"/>
        <end position="243"/>
    </location>
</feature>
<dbReference type="Proteomes" id="UP001652741">
    <property type="component" value="Chromosome ssa12"/>
</dbReference>
<evidence type="ECO:0000259" key="13">
    <source>
        <dbReference type="PROSITE" id="PS50262"/>
    </source>
</evidence>
<reference evidence="15" key="1">
    <citation type="submission" date="2025-08" db="UniProtKB">
        <authorList>
            <consortium name="RefSeq"/>
        </authorList>
    </citation>
    <scope>IDENTIFICATION</scope>
</reference>
<dbReference type="GO" id="GO:0005886">
    <property type="term" value="C:plasma membrane"/>
    <property type="evidence" value="ECO:0007669"/>
    <property type="project" value="UniProtKB-SubCell"/>
</dbReference>
<dbReference type="STRING" id="8030.ENSSSAP00000090028"/>
<dbReference type="PRINTS" id="PR00424">
    <property type="entry name" value="ADENOSINER"/>
</dbReference>
<evidence type="ECO:0000313" key="14">
    <source>
        <dbReference type="Proteomes" id="UP001652741"/>
    </source>
</evidence>
<evidence type="ECO:0000256" key="7">
    <source>
        <dbReference type="ARBA" id="ARBA00023157"/>
    </source>
</evidence>
<dbReference type="InterPro" id="IPR017452">
    <property type="entry name" value="GPCR_Rhodpsn_7TM"/>
</dbReference>
<dbReference type="KEGG" id="sasa:106566076"/>
<feature type="transmembrane region" description="Helical" evidence="11">
    <location>
        <begin position="47"/>
        <end position="69"/>
    </location>
</feature>
<evidence type="ECO:0000256" key="10">
    <source>
        <dbReference type="ARBA" id="ARBA00023224"/>
    </source>
</evidence>
<feature type="transmembrane region" description="Helical" evidence="11">
    <location>
        <begin position="263"/>
        <end position="283"/>
    </location>
</feature>
<name>A0A1S3LEI5_SALSA</name>
<gene>
    <name evidence="15" type="primary">LOC106566076</name>
</gene>
<keyword evidence="10 11" id="KW-0807">Transducer</keyword>
<accession>A0A1S3LEI5</accession>
<keyword evidence="6 11" id="KW-0472">Membrane</keyword>
<dbReference type="Pfam" id="PF00001">
    <property type="entry name" value="7tm_1"/>
    <property type="match status" value="1"/>
</dbReference>
<dbReference type="SMART" id="SM01381">
    <property type="entry name" value="7TM_GPCR_Srsx"/>
    <property type="match status" value="1"/>
</dbReference>
<evidence type="ECO:0000256" key="6">
    <source>
        <dbReference type="ARBA" id="ARBA00023136"/>
    </source>
</evidence>
<evidence type="ECO:0000256" key="8">
    <source>
        <dbReference type="ARBA" id="ARBA00023170"/>
    </source>
</evidence>
<keyword evidence="14" id="KW-1185">Reference proteome</keyword>
<keyword evidence="9 11" id="KW-0325">Glycoprotein</keyword>
<dbReference type="RefSeq" id="XP_013989372.2">
    <property type="nucleotide sequence ID" value="XM_014133897.2"/>
</dbReference>
<keyword evidence="4 11" id="KW-1133">Transmembrane helix</keyword>
<evidence type="ECO:0000256" key="11">
    <source>
        <dbReference type="RuleBase" id="RU201114"/>
    </source>
</evidence>
<feature type="compositionally biased region" description="Polar residues" evidence="12">
    <location>
        <begin position="308"/>
        <end position="325"/>
    </location>
</feature>
<feature type="transmembrane region" description="Helical" evidence="11">
    <location>
        <begin position="12"/>
        <end position="35"/>
    </location>
</feature>
<proteinExistence type="inferred from homology"/>
<feature type="region of interest" description="Disordered" evidence="12">
    <location>
        <begin position="305"/>
        <end position="325"/>
    </location>
</feature>
<sequence>MADRMSGGEVAYTVLEVLIAVACCLGNVLVIWAVWSSSNLRQPTFCFLVSLAAADFLVGSVAVPLAVLVDGRVYTSFNVCLFISCVVVMLTMTSVMSLLAISVDRFLRVFIALRYKRTVTERKSWVVVAICWFVAFMLSFPPMFGWYNRDTLSHSGNSTTIICRFLDVIPLSYLVYFFFFLCTLTPLLIMAVLYCYIFCIIQKNLRESVGSGTKSHTYFTKERSLARSLALVLVLFAFCWLPLDIMNCVAYFGNPSDIPQQAFYMGILLSHGNSAVNPIVYALKIRKIQEAYLRIWRKFFVCRGGSQGSQSNQTTENIISSNPNSADRNIDGNAIRVMKIDTVEGTAC</sequence>
<dbReference type="GO" id="GO:0030425">
    <property type="term" value="C:dendrite"/>
    <property type="evidence" value="ECO:0007669"/>
    <property type="project" value="TreeGrafter"/>
</dbReference>
<dbReference type="PANTHER" id="PTHR24246:SF54">
    <property type="entry name" value="ADENOSINE RECEPTOR A1-RELATED"/>
    <property type="match status" value="1"/>
</dbReference>
<organism evidence="14 15">
    <name type="scientific">Salmo salar</name>
    <name type="common">Atlantic salmon</name>
    <dbReference type="NCBI Taxonomy" id="8030"/>
    <lineage>
        <taxon>Eukaryota</taxon>
        <taxon>Metazoa</taxon>
        <taxon>Chordata</taxon>
        <taxon>Craniata</taxon>
        <taxon>Vertebrata</taxon>
        <taxon>Euteleostomi</taxon>
        <taxon>Actinopterygii</taxon>
        <taxon>Neopterygii</taxon>
        <taxon>Teleostei</taxon>
        <taxon>Protacanthopterygii</taxon>
        <taxon>Salmoniformes</taxon>
        <taxon>Salmonidae</taxon>
        <taxon>Salmoninae</taxon>
        <taxon>Salmo</taxon>
    </lineage>
</organism>
<dbReference type="AlphaFoldDB" id="A0A1S3LEI5"/>
<evidence type="ECO:0000313" key="15">
    <source>
        <dbReference type="RefSeq" id="XP_013989372.2"/>
    </source>
</evidence>
<dbReference type="SUPFAM" id="SSF81321">
    <property type="entry name" value="Family A G protein-coupled receptor-like"/>
    <property type="match status" value="1"/>
</dbReference>
<evidence type="ECO:0000256" key="4">
    <source>
        <dbReference type="ARBA" id="ARBA00022989"/>
    </source>
</evidence>
<dbReference type="PRINTS" id="PR00237">
    <property type="entry name" value="GPCRRHODOPSN"/>
</dbReference>
<feature type="transmembrane region" description="Helical" evidence="11">
    <location>
        <begin position="174"/>
        <end position="201"/>
    </location>
</feature>
<feature type="domain" description="G-protein coupled receptors family 1 profile" evidence="13">
    <location>
        <begin position="26"/>
        <end position="281"/>
    </location>
</feature>
<dbReference type="PROSITE" id="PS00237">
    <property type="entry name" value="G_PROTEIN_RECEP_F1_1"/>
    <property type="match status" value="1"/>
</dbReference>
<dbReference type="PaxDb" id="8030-ENSSSAP00000090028"/>
<dbReference type="GO" id="GO:0001609">
    <property type="term" value="F:G protein-coupled adenosine receptor activity"/>
    <property type="evidence" value="ECO:0007669"/>
    <property type="project" value="UniProtKB-UniRule"/>
</dbReference>
<feature type="transmembrane region" description="Helical" evidence="11">
    <location>
        <begin position="81"/>
        <end position="103"/>
    </location>
</feature>
<keyword evidence="8 11" id="KW-0675">Receptor</keyword>
<feature type="transmembrane region" description="Helical" evidence="11">
    <location>
        <begin position="124"/>
        <end position="147"/>
    </location>
</feature>
<evidence type="ECO:0000256" key="12">
    <source>
        <dbReference type="SAM" id="MobiDB-lite"/>
    </source>
</evidence>
<evidence type="ECO:0000256" key="3">
    <source>
        <dbReference type="ARBA" id="ARBA00022692"/>
    </source>
</evidence>
<evidence type="ECO:0000256" key="5">
    <source>
        <dbReference type="ARBA" id="ARBA00023040"/>
    </source>
</evidence>
<comment type="subcellular location">
    <subcellularLocation>
        <location evidence="1 11">Cell membrane</location>
        <topology evidence="1 11">Multi-pass membrane protein</topology>
    </subcellularLocation>
</comment>
<dbReference type="InterPro" id="IPR000276">
    <property type="entry name" value="GPCR_Rhodpsn"/>
</dbReference>
<evidence type="ECO:0000256" key="1">
    <source>
        <dbReference type="ARBA" id="ARBA00004651"/>
    </source>
</evidence>
<keyword evidence="7 11" id="KW-1015">Disulfide bond</keyword>
<dbReference type="GeneID" id="106566076"/>
<dbReference type="CDD" id="cd14968">
    <property type="entry name" value="7tmA_Adenosine_R"/>
    <property type="match status" value="1"/>
</dbReference>
<dbReference type="InterPro" id="IPR001634">
    <property type="entry name" value="Adenosn_rcpt"/>
</dbReference>
<comment type="similarity">
    <text evidence="11">Belongs to the G-protein coupled receptor 1 family.</text>
</comment>
<protein>
    <submittedName>
        <fullName evidence="15">Adenosine receptor A3-like</fullName>
    </submittedName>
</protein>
<evidence type="ECO:0000256" key="9">
    <source>
        <dbReference type="ARBA" id="ARBA00023180"/>
    </source>
</evidence>
<keyword evidence="2 11" id="KW-1003">Cell membrane</keyword>
<dbReference type="GO" id="GO:0045202">
    <property type="term" value="C:synapse"/>
    <property type="evidence" value="ECO:0007669"/>
    <property type="project" value="TreeGrafter"/>
</dbReference>
<dbReference type="PROSITE" id="PS50262">
    <property type="entry name" value="G_PROTEIN_RECEP_F1_2"/>
    <property type="match status" value="1"/>
</dbReference>
<keyword evidence="3 11" id="KW-0812">Transmembrane</keyword>
<dbReference type="PANTHER" id="PTHR24246">
    <property type="entry name" value="OLFACTORY RECEPTOR AND ADENOSINE RECEPTOR"/>
    <property type="match status" value="1"/>
</dbReference>